<organism evidence="1">
    <name type="scientific">uncultured Caudovirales phage</name>
    <dbReference type="NCBI Taxonomy" id="2100421"/>
    <lineage>
        <taxon>Viruses</taxon>
        <taxon>Duplodnaviria</taxon>
        <taxon>Heunggongvirae</taxon>
        <taxon>Uroviricota</taxon>
        <taxon>Caudoviricetes</taxon>
        <taxon>Peduoviridae</taxon>
        <taxon>Maltschvirus</taxon>
        <taxon>Maltschvirus maltsch</taxon>
    </lineage>
</organism>
<name>A0A6J7WVJ7_9CAUD</name>
<reference evidence="1" key="1">
    <citation type="submission" date="2020-05" db="EMBL/GenBank/DDBJ databases">
        <authorList>
            <person name="Chiriac C."/>
            <person name="Salcher M."/>
            <person name="Ghai R."/>
            <person name="Kavagutti S V."/>
        </authorList>
    </citation>
    <scope>NUCLEOTIDE SEQUENCE</scope>
</reference>
<accession>A0A6J7WVJ7</accession>
<sequence>MNHNKLDDSLRFLLEQYHEKVERGVIPSAMSFHKWLKSLGILSPDAERLIRKREVPFRERGYEGEDNA</sequence>
<protein>
    <submittedName>
        <fullName evidence="1">Uncharacterized protein</fullName>
    </submittedName>
</protein>
<dbReference type="EMBL" id="LR798289">
    <property type="protein sequence ID" value="CAB5220858.1"/>
    <property type="molecule type" value="Genomic_DNA"/>
</dbReference>
<proteinExistence type="predicted"/>
<evidence type="ECO:0000313" key="1">
    <source>
        <dbReference type="EMBL" id="CAB5220858.1"/>
    </source>
</evidence>
<gene>
    <name evidence="1" type="ORF">UFOVP357_39</name>
</gene>